<feature type="compositionally biased region" description="Low complexity" evidence="1">
    <location>
        <begin position="174"/>
        <end position="186"/>
    </location>
</feature>
<accession>A0A8J3NMP8</accession>
<dbReference type="RefSeq" id="WP_203755391.1">
    <property type="nucleotide sequence ID" value="NZ_BONF01000047.1"/>
</dbReference>
<protein>
    <submittedName>
        <fullName evidence="2">Uncharacterized protein</fullName>
    </submittedName>
</protein>
<comment type="caution">
    <text evidence="2">The sequence shown here is derived from an EMBL/GenBank/DDBJ whole genome shotgun (WGS) entry which is preliminary data.</text>
</comment>
<dbReference type="Proteomes" id="UP000601223">
    <property type="component" value="Unassembled WGS sequence"/>
</dbReference>
<reference evidence="2 3" key="1">
    <citation type="submission" date="2021-01" db="EMBL/GenBank/DDBJ databases">
        <title>Whole genome shotgun sequence of Catellatospora bangladeshensis NBRC 107357.</title>
        <authorList>
            <person name="Komaki H."/>
            <person name="Tamura T."/>
        </authorList>
    </citation>
    <scope>NUCLEOTIDE SEQUENCE [LARGE SCALE GENOMIC DNA]</scope>
    <source>
        <strain evidence="2 3">NBRC 107357</strain>
    </source>
</reference>
<evidence type="ECO:0000313" key="2">
    <source>
        <dbReference type="EMBL" id="GIF85466.1"/>
    </source>
</evidence>
<evidence type="ECO:0000256" key="1">
    <source>
        <dbReference type="SAM" id="MobiDB-lite"/>
    </source>
</evidence>
<gene>
    <name evidence="2" type="ORF">Cba03nite_68150</name>
</gene>
<dbReference type="AlphaFoldDB" id="A0A8J3NMP8"/>
<organism evidence="2 3">
    <name type="scientific">Catellatospora bangladeshensis</name>
    <dbReference type="NCBI Taxonomy" id="310355"/>
    <lineage>
        <taxon>Bacteria</taxon>
        <taxon>Bacillati</taxon>
        <taxon>Actinomycetota</taxon>
        <taxon>Actinomycetes</taxon>
        <taxon>Micromonosporales</taxon>
        <taxon>Micromonosporaceae</taxon>
        <taxon>Catellatospora</taxon>
    </lineage>
</organism>
<proteinExistence type="predicted"/>
<keyword evidence="3" id="KW-1185">Reference proteome</keyword>
<sequence>MNRNLIRALLFAWQYPEFRTGLQRAVDLDEVSALLAALSTETGDHEQERRAVDLIRSALDSAEVREAVLLLVESDRIRREIVAAVAEELADRPALVVTIAAALDDPVVRADLRATLETPRLRGLLLRVAEDGVRRRRLALLAEVIVLLARHRTARRLVRRLHHHGVLRALREQPGPSGTAGGTTPAVSRPPDTVPEPPS</sequence>
<feature type="region of interest" description="Disordered" evidence="1">
    <location>
        <begin position="170"/>
        <end position="199"/>
    </location>
</feature>
<dbReference type="EMBL" id="BONF01000047">
    <property type="protein sequence ID" value="GIF85466.1"/>
    <property type="molecule type" value="Genomic_DNA"/>
</dbReference>
<evidence type="ECO:0000313" key="3">
    <source>
        <dbReference type="Proteomes" id="UP000601223"/>
    </source>
</evidence>
<name>A0A8J3NMP8_9ACTN</name>